<comment type="caution">
    <text evidence="2">The sequence shown here is derived from an EMBL/GenBank/DDBJ whole genome shotgun (WGS) entry which is preliminary data.</text>
</comment>
<sequence length="109" mass="12889">MANMIFPYQLILHDLHRYELTQHWPFVTSVNMVTYFIHCVFVMKNLSASANRIFSNVSILTSVDQQTIHPFTRSWLAPLFFFLLHVHYGLLRVYVFVCNAFQVSEFLQS</sequence>
<dbReference type="OrthoDB" id="10499164at2759"/>
<feature type="transmembrane region" description="Helical" evidence="1">
    <location>
        <begin position="75"/>
        <end position="97"/>
    </location>
</feature>
<dbReference type="AlphaFoldDB" id="A0A0V0SZY6"/>
<gene>
    <name evidence="2" type="ORF">T05_3634</name>
</gene>
<keyword evidence="1" id="KW-0472">Membrane</keyword>
<name>A0A0V0SZY6_9BILA</name>
<dbReference type="Proteomes" id="UP000055048">
    <property type="component" value="Unassembled WGS sequence"/>
</dbReference>
<evidence type="ECO:0000313" key="2">
    <source>
        <dbReference type="EMBL" id="KRX31927.1"/>
    </source>
</evidence>
<reference evidence="2 3" key="1">
    <citation type="submission" date="2015-01" db="EMBL/GenBank/DDBJ databases">
        <title>Evolution of Trichinella species and genotypes.</title>
        <authorList>
            <person name="Korhonen P.K."/>
            <person name="Edoardo P."/>
            <person name="Giuseppe L.R."/>
            <person name="Gasser R.B."/>
        </authorList>
    </citation>
    <scope>NUCLEOTIDE SEQUENCE [LARGE SCALE GENOMIC DNA]</scope>
    <source>
        <strain evidence="2">ISS417</strain>
    </source>
</reference>
<keyword evidence="1" id="KW-1133">Transmembrane helix</keyword>
<organism evidence="2 3">
    <name type="scientific">Trichinella murrelli</name>
    <dbReference type="NCBI Taxonomy" id="144512"/>
    <lineage>
        <taxon>Eukaryota</taxon>
        <taxon>Metazoa</taxon>
        <taxon>Ecdysozoa</taxon>
        <taxon>Nematoda</taxon>
        <taxon>Enoplea</taxon>
        <taxon>Dorylaimia</taxon>
        <taxon>Trichinellida</taxon>
        <taxon>Trichinellidae</taxon>
        <taxon>Trichinella</taxon>
    </lineage>
</organism>
<evidence type="ECO:0000256" key="1">
    <source>
        <dbReference type="SAM" id="Phobius"/>
    </source>
</evidence>
<keyword evidence="3" id="KW-1185">Reference proteome</keyword>
<feature type="transmembrane region" description="Helical" evidence="1">
    <location>
        <begin position="24"/>
        <end position="43"/>
    </location>
</feature>
<dbReference type="EMBL" id="JYDJ01001479">
    <property type="protein sequence ID" value="KRX31927.1"/>
    <property type="molecule type" value="Genomic_DNA"/>
</dbReference>
<accession>A0A0V0SZY6</accession>
<evidence type="ECO:0000313" key="3">
    <source>
        <dbReference type="Proteomes" id="UP000055048"/>
    </source>
</evidence>
<keyword evidence="1" id="KW-0812">Transmembrane</keyword>
<proteinExistence type="predicted"/>
<protein>
    <submittedName>
        <fullName evidence="2">Uncharacterized protein</fullName>
    </submittedName>
</protein>